<evidence type="ECO:0000313" key="1">
    <source>
        <dbReference type="EMBL" id="VFK57432.1"/>
    </source>
</evidence>
<proteinExistence type="predicted"/>
<reference evidence="1" key="1">
    <citation type="submission" date="2019-02" db="EMBL/GenBank/DDBJ databases">
        <authorList>
            <person name="Gruber-Vodicka R. H."/>
            <person name="Seah K. B. B."/>
        </authorList>
    </citation>
    <scope>NUCLEOTIDE SEQUENCE</scope>
    <source>
        <strain evidence="1">BECK_BZ126</strain>
    </source>
</reference>
<accession>A0A450ZUF2</accession>
<dbReference type="EMBL" id="CAADFW010000017">
    <property type="protein sequence ID" value="VFK57432.1"/>
    <property type="molecule type" value="Genomic_DNA"/>
</dbReference>
<organism evidence="1">
    <name type="scientific">Candidatus Kentrum sp. TC</name>
    <dbReference type="NCBI Taxonomy" id="2126339"/>
    <lineage>
        <taxon>Bacteria</taxon>
        <taxon>Pseudomonadati</taxon>
        <taxon>Pseudomonadota</taxon>
        <taxon>Gammaproteobacteria</taxon>
        <taxon>Candidatus Kentrum</taxon>
    </lineage>
</organism>
<sequence>MSLVNCCLPPRDRRQLAPPQGPLIIATVLAKSGVEVRIINTAARIAPENFGVDTLAALLFSLPSGIAALSVWDSVLPFVVEACRRVHGKRPDLRFILGVRGEGEARIMPLLNFLAGRGDESGLPIGVLVRDGGRIITGVTPLVPLTGEEIPVLDYTLLDDTRYWPGGDPHRPGLPIRLPLL</sequence>
<protein>
    <submittedName>
        <fullName evidence="1">Uncharacterized protein</fullName>
    </submittedName>
</protein>
<dbReference type="AlphaFoldDB" id="A0A450ZUF2"/>
<gene>
    <name evidence="1" type="ORF">BECKTC1821F_GA0114240_101745</name>
</gene>
<name>A0A450ZUF2_9GAMM</name>